<keyword evidence="4" id="KW-1003">Cell membrane</keyword>
<feature type="domain" description="ABC transporter" evidence="8">
    <location>
        <begin position="5"/>
        <end position="251"/>
    </location>
</feature>
<evidence type="ECO:0000256" key="6">
    <source>
        <dbReference type="ARBA" id="ARBA00022840"/>
    </source>
</evidence>
<evidence type="ECO:0000256" key="2">
    <source>
        <dbReference type="ARBA" id="ARBA00005417"/>
    </source>
</evidence>
<keyword evidence="5" id="KW-0547">Nucleotide-binding</keyword>
<dbReference type="GO" id="GO:0005524">
    <property type="term" value="F:ATP binding"/>
    <property type="evidence" value="ECO:0007669"/>
    <property type="project" value="UniProtKB-KW"/>
</dbReference>
<evidence type="ECO:0000256" key="1">
    <source>
        <dbReference type="ARBA" id="ARBA00004417"/>
    </source>
</evidence>
<dbReference type="EMBL" id="CP159253">
    <property type="protein sequence ID" value="XCG50601.1"/>
    <property type="molecule type" value="Genomic_DNA"/>
</dbReference>
<dbReference type="GO" id="GO:0005886">
    <property type="term" value="C:plasma membrane"/>
    <property type="evidence" value="ECO:0007669"/>
    <property type="project" value="UniProtKB-SubCell"/>
</dbReference>
<keyword evidence="6 9" id="KW-0067">ATP-binding</keyword>
<keyword evidence="7" id="KW-0472">Membrane</keyword>
<dbReference type="SMART" id="SM00382">
    <property type="entry name" value="AAA"/>
    <property type="match status" value="2"/>
</dbReference>
<organism evidence="9">
    <name type="scientific">Mesorhizobium sp. WSM2240</name>
    <dbReference type="NCBI Taxonomy" id="3228851"/>
    <lineage>
        <taxon>Bacteria</taxon>
        <taxon>Pseudomonadati</taxon>
        <taxon>Pseudomonadota</taxon>
        <taxon>Alphaproteobacteria</taxon>
        <taxon>Hyphomicrobiales</taxon>
        <taxon>Phyllobacteriaceae</taxon>
        <taxon>Mesorhizobium</taxon>
    </lineage>
</organism>
<dbReference type="Gene3D" id="3.40.50.300">
    <property type="entry name" value="P-loop containing nucleotide triphosphate hydrolases"/>
    <property type="match status" value="2"/>
</dbReference>
<dbReference type="RefSeq" id="WP_353641872.1">
    <property type="nucleotide sequence ID" value="NZ_CP159253.1"/>
</dbReference>
<dbReference type="PANTHER" id="PTHR43297:SF7">
    <property type="entry name" value="D,D-DIPEPTIDE TRANSPORT ATP-BINDING PROTEIN DDPD-RELATED"/>
    <property type="match status" value="1"/>
</dbReference>
<evidence type="ECO:0000256" key="7">
    <source>
        <dbReference type="ARBA" id="ARBA00023136"/>
    </source>
</evidence>
<evidence type="ECO:0000256" key="3">
    <source>
        <dbReference type="ARBA" id="ARBA00022448"/>
    </source>
</evidence>
<reference evidence="9" key="1">
    <citation type="submission" date="2024-06" db="EMBL/GenBank/DDBJ databases">
        <title>Mesorhizobium karijinii sp. nov., a symbiont of the iconic Swainsona formosa from arid Australia.</title>
        <authorList>
            <person name="Hill Y.J."/>
            <person name="Watkin E.L.J."/>
            <person name="O'Hara G.W."/>
            <person name="Terpolilli J."/>
            <person name="Tye M.L."/>
            <person name="Kohlmeier M.G."/>
        </authorList>
    </citation>
    <scope>NUCLEOTIDE SEQUENCE</scope>
    <source>
        <strain evidence="9">WSM2240</strain>
    </source>
</reference>
<dbReference type="InterPro" id="IPR017871">
    <property type="entry name" value="ABC_transporter-like_CS"/>
</dbReference>
<dbReference type="AlphaFoldDB" id="A0AAU8CUT7"/>
<evidence type="ECO:0000256" key="4">
    <source>
        <dbReference type="ARBA" id="ARBA00022475"/>
    </source>
</evidence>
<proteinExistence type="inferred from homology"/>
<comment type="subcellular location">
    <subcellularLocation>
        <location evidence="1">Cell inner membrane</location>
        <topology evidence="1">Peripheral membrane protein</topology>
    </subcellularLocation>
</comment>
<dbReference type="SUPFAM" id="SSF52540">
    <property type="entry name" value="P-loop containing nucleoside triphosphate hydrolases"/>
    <property type="match status" value="2"/>
</dbReference>
<evidence type="ECO:0000259" key="8">
    <source>
        <dbReference type="PROSITE" id="PS50893"/>
    </source>
</evidence>
<comment type="similarity">
    <text evidence="2">Belongs to the ABC transporter superfamily.</text>
</comment>
<accession>A0AAU8CUT7</accession>
<evidence type="ECO:0000313" key="9">
    <source>
        <dbReference type="EMBL" id="XCG50601.1"/>
    </source>
</evidence>
<dbReference type="InterPro" id="IPR027417">
    <property type="entry name" value="P-loop_NTPase"/>
</dbReference>
<keyword evidence="3" id="KW-0813">Transport</keyword>
<dbReference type="InterPro" id="IPR003593">
    <property type="entry name" value="AAA+_ATPase"/>
</dbReference>
<protein>
    <submittedName>
        <fullName evidence="9">ATP-binding cassette domain-containing protein</fullName>
    </submittedName>
</protein>
<dbReference type="GO" id="GO:0016887">
    <property type="term" value="F:ATP hydrolysis activity"/>
    <property type="evidence" value="ECO:0007669"/>
    <property type="project" value="InterPro"/>
</dbReference>
<dbReference type="InterPro" id="IPR050388">
    <property type="entry name" value="ABC_Ni/Peptide_Import"/>
</dbReference>
<dbReference type="PROSITE" id="PS00211">
    <property type="entry name" value="ABC_TRANSPORTER_1"/>
    <property type="match status" value="1"/>
</dbReference>
<dbReference type="PANTHER" id="PTHR43297">
    <property type="entry name" value="OLIGOPEPTIDE TRANSPORT ATP-BINDING PROTEIN APPD"/>
    <property type="match status" value="1"/>
</dbReference>
<dbReference type="PROSITE" id="PS50893">
    <property type="entry name" value="ABC_TRANSPORTER_2"/>
    <property type="match status" value="2"/>
</dbReference>
<feature type="domain" description="ABC transporter" evidence="8">
    <location>
        <begin position="271"/>
        <end position="472"/>
    </location>
</feature>
<dbReference type="Pfam" id="PF00005">
    <property type="entry name" value="ABC_tran"/>
    <property type="match status" value="2"/>
</dbReference>
<name>A0AAU8CUT7_9HYPH</name>
<sequence length="472" mass="50582">MNAPVRLRELTATALAIHAGAGHIVSDVSFSVRPGEPLTLLGESGSGKSLVAQAVMGTLPPELKASGTIHLDGADLLAEPLQERRKLWGRSIALLPQEPWLALDPTMRIAPQLAEVHRFVGGKTVRDSDARALDNLGEVGLDHAGSLYPFQMSGGMCQRAAIAITHAAGSGLLIADEPTKGLDAELRQGVVTRLKQEVEAGKLLLTITHDVAVARALGGTIGIMLDGRMVDYGPVDEVLAAPSHPYSQALLAADPETWDRRAPAASGDVVLAGRGLAKAFGDRVLFGDLDLEVRKGEIVAVVGPSGCGKTTVGNILLELVKPDAGNVERRSGISPLRFQKLYQDPPAAFALHQPISKGLRDLVKLHRREWSDVERLLARLRLRGSLLDRLPSQISGGELQRFALLRALLLEPVFLFADEATSRLDPVGQKEVIEFLLEIVQETGLAVFLVTHDQALAERISTRMLHLAGGEI</sequence>
<evidence type="ECO:0000256" key="5">
    <source>
        <dbReference type="ARBA" id="ARBA00022741"/>
    </source>
</evidence>
<dbReference type="InterPro" id="IPR003439">
    <property type="entry name" value="ABC_transporter-like_ATP-bd"/>
</dbReference>
<gene>
    <name evidence="9" type="ORF">ABVK50_09050</name>
</gene>